<feature type="compositionally biased region" description="Basic residues" evidence="1">
    <location>
        <begin position="93"/>
        <end position="106"/>
    </location>
</feature>
<feature type="region of interest" description="Disordered" evidence="1">
    <location>
        <begin position="87"/>
        <end position="106"/>
    </location>
</feature>
<evidence type="ECO:0000313" key="2">
    <source>
        <dbReference type="EMBL" id="CAB3267359.1"/>
    </source>
</evidence>
<reference evidence="2" key="1">
    <citation type="submission" date="2020-04" db="EMBL/GenBank/DDBJ databases">
        <authorList>
            <person name="Neveu A P."/>
        </authorList>
    </citation>
    <scope>NUCLEOTIDE SEQUENCE</scope>
    <source>
        <tissue evidence="2">Whole embryo</tissue>
    </source>
</reference>
<organism evidence="2">
    <name type="scientific">Phallusia mammillata</name>
    <dbReference type="NCBI Taxonomy" id="59560"/>
    <lineage>
        <taxon>Eukaryota</taxon>
        <taxon>Metazoa</taxon>
        <taxon>Chordata</taxon>
        <taxon>Tunicata</taxon>
        <taxon>Ascidiacea</taxon>
        <taxon>Phlebobranchia</taxon>
        <taxon>Ascidiidae</taxon>
        <taxon>Phallusia</taxon>
    </lineage>
</organism>
<accession>A0A6F9DW50</accession>
<protein>
    <submittedName>
        <fullName evidence="2">Tubulin polyglutamylase TTLL7-like</fullName>
    </submittedName>
</protein>
<proteinExistence type="evidence at transcript level"/>
<gene>
    <name evidence="2" type="primary">Ttll7-001</name>
</gene>
<evidence type="ECO:0000256" key="1">
    <source>
        <dbReference type="SAM" id="MobiDB-lite"/>
    </source>
</evidence>
<dbReference type="EMBL" id="LR791497">
    <property type="protein sequence ID" value="CAB3267359.1"/>
    <property type="molecule type" value="mRNA"/>
</dbReference>
<sequence length="134" mass="15967">MKVSRAKLMTLVENLQRLTLVHQVKIFRPRISSLVKWMFMKELAEFQLYPVGLMSHLLFLLVEEACNNRTNFPKHLLSNQCSPSFHQFPRDRSAKRKKTKRKLPSSIRTKRLRKCSPFPRPRAVAWLAHRKWEV</sequence>
<dbReference type="AlphaFoldDB" id="A0A6F9DW50"/>
<name>A0A6F9DW50_9ASCI</name>